<proteinExistence type="inferred from homology"/>
<dbReference type="PROSITE" id="PS51257">
    <property type="entry name" value="PROKAR_LIPOPROTEIN"/>
    <property type="match status" value="1"/>
</dbReference>
<sequence>MKKQSTIALAFTLLSGTALSGCGSDGTAGTPGTPAAETKPAPAAGDKPAEVKPFTVTLRHTQIGESKQARLKILQDAVKEAESKVPGLKFELDGVDSDVNRKEKLRAEMAAGNPPHIFDLFGGADTALYAKNGKLLELTDILTELGLKDKFINLSEFSVDGKVYGLPIGGFQEGFFYNKKVFDTLAIKPPKTWSELEAVAKQVKDAGKTPFAMASKQAWVPLMTANTLWSRYAGPDITSGFAKGTAKWNSPEMAAAFGKYQEWVKKGYFPKGELGFEYAEQRNQLITGQAAMMYDGSWASSVFKDPKQAGDMVGQVGYFPMPPVDGGKGDQTAVNAGFSNGYGFSANLKDNELKAVKAFIAAQYNEKMQLRGVIEDNVLPSMKIKPDGVDPLLKEIIDAGNNAKSTFPAFDALVQPDVNSALSDGIQQLISGVYDAQKMLDKVQEAQDKANRAAK</sequence>
<evidence type="ECO:0000313" key="5">
    <source>
        <dbReference type="EMBL" id="MFC0211988.1"/>
    </source>
</evidence>
<evidence type="ECO:0000256" key="3">
    <source>
        <dbReference type="SAM" id="MobiDB-lite"/>
    </source>
</evidence>
<dbReference type="EMBL" id="JBHLWN010000025">
    <property type="protein sequence ID" value="MFC0211988.1"/>
    <property type="molecule type" value="Genomic_DNA"/>
</dbReference>
<feature type="chain" id="PRO_5045572618" evidence="4">
    <location>
        <begin position="21"/>
        <end position="455"/>
    </location>
</feature>
<protein>
    <submittedName>
        <fullName evidence="5">Extracellular solute-binding protein</fullName>
    </submittedName>
</protein>
<dbReference type="Proteomes" id="UP001589776">
    <property type="component" value="Unassembled WGS sequence"/>
</dbReference>
<dbReference type="PANTHER" id="PTHR43649">
    <property type="entry name" value="ARABINOSE-BINDING PROTEIN-RELATED"/>
    <property type="match status" value="1"/>
</dbReference>
<dbReference type="InterPro" id="IPR006059">
    <property type="entry name" value="SBP"/>
</dbReference>
<dbReference type="InterPro" id="IPR050490">
    <property type="entry name" value="Bact_solute-bd_prot1"/>
</dbReference>
<comment type="similarity">
    <text evidence="1">Belongs to the bacterial solute-binding protein 1 family.</text>
</comment>
<accession>A0ABV6DH69</accession>
<comment type="caution">
    <text evidence="5">The sequence shown here is derived from an EMBL/GenBank/DDBJ whole genome shotgun (WGS) entry which is preliminary data.</text>
</comment>
<keyword evidence="2" id="KW-0813">Transport</keyword>
<dbReference type="RefSeq" id="WP_377469038.1">
    <property type="nucleotide sequence ID" value="NZ_JBHLWN010000025.1"/>
</dbReference>
<keyword evidence="4" id="KW-0732">Signal</keyword>
<feature type="region of interest" description="Disordered" evidence="3">
    <location>
        <begin position="24"/>
        <end position="48"/>
    </location>
</feature>
<dbReference type="SUPFAM" id="SSF53850">
    <property type="entry name" value="Periplasmic binding protein-like II"/>
    <property type="match status" value="1"/>
</dbReference>
<dbReference type="PANTHER" id="PTHR43649:SF29">
    <property type="entry name" value="OSMOPROTECTIVE COMPOUNDS-BINDING PROTEIN GGTB"/>
    <property type="match status" value="1"/>
</dbReference>
<evidence type="ECO:0000256" key="2">
    <source>
        <dbReference type="ARBA" id="ARBA00022448"/>
    </source>
</evidence>
<keyword evidence="6" id="KW-1185">Reference proteome</keyword>
<reference evidence="5 6" key="1">
    <citation type="submission" date="2024-09" db="EMBL/GenBank/DDBJ databases">
        <authorList>
            <person name="Sun Q."/>
            <person name="Mori K."/>
        </authorList>
    </citation>
    <scope>NUCLEOTIDE SEQUENCE [LARGE SCALE GENOMIC DNA]</scope>
    <source>
        <strain evidence="5 6">CCM 7759</strain>
    </source>
</reference>
<dbReference type="Gene3D" id="3.40.190.10">
    <property type="entry name" value="Periplasmic binding protein-like II"/>
    <property type="match status" value="2"/>
</dbReference>
<dbReference type="Pfam" id="PF01547">
    <property type="entry name" value="SBP_bac_1"/>
    <property type="match status" value="1"/>
</dbReference>
<feature type="signal peptide" evidence="4">
    <location>
        <begin position="1"/>
        <end position="20"/>
    </location>
</feature>
<evidence type="ECO:0000256" key="1">
    <source>
        <dbReference type="ARBA" id="ARBA00008520"/>
    </source>
</evidence>
<name>A0ABV6DH69_9BACL</name>
<organism evidence="5 6">
    <name type="scientific">Paenibacillus chartarius</name>
    <dbReference type="NCBI Taxonomy" id="747481"/>
    <lineage>
        <taxon>Bacteria</taxon>
        <taxon>Bacillati</taxon>
        <taxon>Bacillota</taxon>
        <taxon>Bacilli</taxon>
        <taxon>Bacillales</taxon>
        <taxon>Paenibacillaceae</taxon>
        <taxon>Paenibacillus</taxon>
    </lineage>
</organism>
<evidence type="ECO:0000313" key="6">
    <source>
        <dbReference type="Proteomes" id="UP001589776"/>
    </source>
</evidence>
<gene>
    <name evidence="5" type="ORF">ACFFK0_05890</name>
</gene>
<evidence type="ECO:0000256" key="4">
    <source>
        <dbReference type="SAM" id="SignalP"/>
    </source>
</evidence>
<feature type="compositionally biased region" description="Low complexity" evidence="3">
    <location>
        <begin position="27"/>
        <end position="45"/>
    </location>
</feature>